<gene>
    <name evidence="10" type="ORF">UPYG_G00299960</name>
</gene>
<keyword evidence="11" id="KW-1185">Reference proteome</keyword>
<comment type="subcellular location">
    <subcellularLocation>
        <location evidence="1">Cytoplasm</location>
    </subcellularLocation>
</comment>
<dbReference type="SMART" id="SM00589">
    <property type="entry name" value="PRY"/>
    <property type="match status" value="1"/>
</dbReference>
<dbReference type="InterPro" id="IPR043136">
    <property type="entry name" value="B30.2/SPRY_sf"/>
</dbReference>
<accession>A0ABD0W695</accession>
<dbReference type="PROSITE" id="PS50188">
    <property type="entry name" value="B302_SPRY"/>
    <property type="match status" value="1"/>
</dbReference>
<dbReference type="SMART" id="SM01289">
    <property type="entry name" value="PYRIN"/>
    <property type="match status" value="1"/>
</dbReference>
<dbReference type="CDD" id="cd08321">
    <property type="entry name" value="Pyrin_ASC-like"/>
    <property type="match status" value="1"/>
</dbReference>
<sequence length="1095" mass="123933">MATSSLRSLRSVPEKLLDLLEQLTTEELKTFQWYLKQPILDGSCPLPVCRLENANREDTVDQMVQTYGKFGSLNVVHHILEKMKRNDLAGSISGTECQSMRATQTTSSLNTSTVDIQNDPEAFTNPFNNTDSGYHFKDDILTAVDFGPLCKDFEIIQCKFKDSLKKIQHVFEGVAKQGKKTLLSKIYTELYITEGGSGDVNKQHEVRQIEIATVTSAMAPETSIKCNNIFKLLPGQEKPIRTVLTKGVAGIGKTFSVLKFILDWAESKANQDIQLIFSLPFRELNLVKEKRLSLVDLIHDCIKEAKVIDKEFLRQIFKQVYELGITNYNESKYTFLFILDGLDECRLPLDYKKNGSWDNPTEPTSVDVLLTNLISGTLLPSARLWITSRPAAASKIPSGYVDQVTEVRGFNDPQKEEYFRKRFKDKDLANRIVSHIKTSRSLHIMCHIPVFCWIAATVLEHMLKTDEGEIPKTLTQLFIGLLVFQAKQMNKKYNEKGEGDPHWDKYSIMALGKLAYQQLNKGNLIFYKSDLQECGIDVHEALDHWGVFTQIFREDYGPFQEKVYCFVHLSIQEFLAALYVFLSFSNSNVNLLTNGKSAFTKFYMMFMKPDICFYKSAVDEALRDENGHLDLFLRFLLGLSLESNQSHLYGLLTQARSKTTNSKCHEETLKYIKKKIRQNLSQERCINLFHCLNELKDHSLVNEVQNYLSSGTFSSEQLSTTQWSALVFVLLTSEQNLDVFDLKKYSSSEKGLLRLLPVVKASRTALLNGCNLSEKCCEALALALNSSRLRELNLSDNNLKDSGVKLLFAGLESPQCRLETLRLSFCGVTEKGCVALASALKSQHSNLRELDLSDNDLQNTGVMLISAGLENRQCKLETLRLSFCGVGKKGCAALASALRSNPSHLKELDLSYNHSGMNGLPARLEDPYCKLEKLNTGPGDFKIKPGQMKYARGLTLDPNTAHRHLSLYEENRKVTWVDEKQRYPDHPERFGSCEQVLCKEGLSGPSPCYWEAEWSGEWAIVGMTYKGISRTGGRKDCVLGFNRKSWSLECSNHSNTTWHNNQDIEFPAQSFPYHRVGSLSPSIQAFMSGVDHQCR</sequence>
<dbReference type="InterPro" id="IPR027417">
    <property type="entry name" value="P-loop_NTPase"/>
</dbReference>
<dbReference type="FunFam" id="3.40.50.300:FF:001524">
    <property type="entry name" value="Si:dkey-126g1.7"/>
    <property type="match status" value="1"/>
</dbReference>
<dbReference type="Pfam" id="PF14484">
    <property type="entry name" value="FISNA"/>
    <property type="match status" value="1"/>
</dbReference>
<dbReference type="Gene3D" id="2.60.120.920">
    <property type="match status" value="1"/>
</dbReference>
<evidence type="ECO:0000256" key="6">
    <source>
        <dbReference type="ARBA" id="ARBA00022840"/>
    </source>
</evidence>
<feature type="domain" description="B30.2/SPRY" evidence="7">
    <location>
        <begin position="933"/>
        <end position="1095"/>
    </location>
</feature>
<dbReference type="InterPro" id="IPR013320">
    <property type="entry name" value="ConA-like_dom_sf"/>
</dbReference>
<dbReference type="Gene3D" id="1.10.533.10">
    <property type="entry name" value="Death Domain, Fas"/>
    <property type="match status" value="1"/>
</dbReference>
<dbReference type="Pfam" id="PF17779">
    <property type="entry name" value="WHD_NOD2"/>
    <property type="match status" value="1"/>
</dbReference>
<dbReference type="Pfam" id="PF13516">
    <property type="entry name" value="LRR_6"/>
    <property type="match status" value="4"/>
</dbReference>
<name>A0ABD0W695_UMBPY</name>
<evidence type="ECO:0000256" key="3">
    <source>
        <dbReference type="ARBA" id="ARBA00022614"/>
    </source>
</evidence>
<dbReference type="GO" id="GO:0005737">
    <property type="term" value="C:cytoplasm"/>
    <property type="evidence" value="ECO:0007669"/>
    <property type="project" value="UniProtKB-SubCell"/>
</dbReference>
<dbReference type="Pfam" id="PF17776">
    <property type="entry name" value="NLRC4_HD2"/>
    <property type="match status" value="1"/>
</dbReference>
<dbReference type="InterPro" id="IPR004020">
    <property type="entry name" value="DAPIN"/>
</dbReference>
<dbReference type="InterPro" id="IPR001611">
    <property type="entry name" value="Leu-rich_rpt"/>
</dbReference>
<keyword evidence="5" id="KW-0547">Nucleotide-binding</keyword>
<feature type="domain" description="NACHT" evidence="9">
    <location>
        <begin position="241"/>
        <end position="392"/>
    </location>
</feature>
<dbReference type="Pfam" id="PF05729">
    <property type="entry name" value="NACHT"/>
    <property type="match status" value="1"/>
</dbReference>
<dbReference type="PANTHER" id="PTHR24106">
    <property type="entry name" value="NACHT, LRR AND CARD DOMAINS-CONTAINING"/>
    <property type="match status" value="1"/>
</dbReference>
<dbReference type="AlphaFoldDB" id="A0ABD0W695"/>
<dbReference type="InterPro" id="IPR041075">
    <property type="entry name" value="NOD1/2_WH"/>
</dbReference>
<evidence type="ECO:0000256" key="4">
    <source>
        <dbReference type="ARBA" id="ARBA00022737"/>
    </source>
</evidence>
<feature type="domain" description="Pyrin" evidence="8">
    <location>
        <begin position="1"/>
        <end position="98"/>
    </location>
</feature>
<dbReference type="SUPFAM" id="SSF52047">
    <property type="entry name" value="RNI-like"/>
    <property type="match status" value="1"/>
</dbReference>
<evidence type="ECO:0000256" key="5">
    <source>
        <dbReference type="ARBA" id="ARBA00022741"/>
    </source>
</evidence>
<dbReference type="SMART" id="SM01288">
    <property type="entry name" value="FISNA"/>
    <property type="match status" value="1"/>
</dbReference>
<dbReference type="SUPFAM" id="SSF52540">
    <property type="entry name" value="P-loop containing nucleoside triphosphate hydrolases"/>
    <property type="match status" value="1"/>
</dbReference>
<evidence type="ECO:0000259" key="8">
    <source>
        <dbReference type="PROSITE" id="PS50824"/>
    </source>
</evidence>
<dbReference type="InterPro" id="IPR041267">
    <property type="entry name" value="NLRP_HD2"/>
</dbReference>
<dbReference type="Proteomes" id="UP001557470">
    <property type="component" value="Unassembled WGS sequence"/>
</dbReference>
<dbReference type="Gene3D" id="3.40.50.300">
    <property type="entry name" value="P-loop containing nucleotide triphosphate hydrolases"/>
    <property type="match status" value="1"/>
</dbReference>
<keyword evidence="3" id="KW-0433">Leucine-rich repeat</keyword>
<dbReference type="Pfam" id="PF02758">
    <property type="entry name" value="PYRIN"/>
    <property type="match status" value="1"/>
</dbReference>
<dbReference type="SUPFAM" id="SSF47986">
    <property type="entry name" value="DEATH domain"/>
    <property type="match status" value="1"/>
</dbReference>
<keyword evidence="2" id="KW-0963">Cytoplasm</keyword>
<proteinExistence type="predicted"/>
<dbReference type="InterPro" id="IPR011029">
    <property type="entry name" value="DEATH-like_dom_sf"/>
</dbReference>
<organism evidence="10 11">
    <name type="scientific">Umbra pygmaea</name>
    <name type="common">Eastern mudminnow</name>
    <dbReference type="NCBI Taxonomy" id="75934"/>
    <lineage>
        <taxon>Eukaryota</taxon>
        <taxon>Metazoa</taxon>
        <taxon>Chordata</taxon>
        <taxon>Craniata</taxon>
        <taxon>Vertebrata</taxon>
        <taxon>Euteleostomi</taxon>
        <taxon>Actinopterygii</taxon>
        <taxon>Neopterygii</taxon>
        <taxon>Teleostei</taxon>
        <taxon>Protacanthopterygii</taxon>
        <taxon>Esociformes</taxon>
        <taxon>Umbridae</taxon>
        <taxon>Umbra</taxon>
    </lineage>
</organism>
<dbReference type="InterPro" id="IPR029495">
    <property type="entry name" value="NACHT-assoc"/>
</dbReference>
<reference evidence="10 11" key="1">
    <citation type="submission" date="2024-06" db="EMBL/GenBank/DDBJ databases">
        <authorList>
            <person name="Pan Q."/>
            <person name="Wen M."/>
            <person name="Jouanno E."/>
            <person name="Zahm M."/>
            <person name="Klopp C."/>
            <person name="Cabau C."/>
            <person name="Louis A."/>
            <person name="Berthelot C."/>
            <person name="Parey E."/>
            <person name="Roest Crollius H."/>
            <person name="Montfort J."/>
            <person name="Robinson-Rechavi M."/>
            <person name="Bouchez O."/>
            <person name="Lampietro C."/>
            <person name="Lopez Roques C."/>
            <person name="Donnadieu C."/>
            <person name="Postlethwait J."/>
            <person name="Bobe J."/>
            <person name="Verreycken H."/>
            <person name="Guiguen Y."/>
        </authorList>
    </citation>
    <scope>NUCLEOTIDE SEQUENCE [LARGE SCALE GENOMIC DNA]</scope>
    <source>
        <strain evidence="10">Up_M1</strain>
        <tissue evidence="10">Testis</tissue>
    </source>
</reference>
<keyword evidence="4" id="KW-0677">Repeat</keyword>
<dbReference type="Gene3D" id="3.80.10.10">
    <property type="entry name" value="Ribonuclease Inhibitor"/>
    <property type="match status" value="1"/>
</dbReference>
<evidence type="ECO:0000256" key="1">
    <source>
        <dbReference type="ARBA" id="ARBA00004496"/>
    </source>
</evidence>
<keyword evidence="6" id="KW-0067">ATP-binding</keyword>
<dbReference type="GO" id="GO:0005524">
    <property type="term" value="F:ATP binding"/>
    <property type="evidence" value="ECO:0007669"/>
    <property type="project" value="UniProtKB-KW"/>
</dbReference>
<evidence type="ECO:0000313" key="10">
    <source>
        <dbReference type="EMBL" id="KAL0966774.1"/>
    </source>
</evidence>
<protein>
    <submittedName>
        <fullName evidence="10">Uncharacterized protein</fullName>
    </submittedName>
</protein>
<dbReference type="InterPro" id="IPR051261">
    <property type="entry name" value="NLR"/>
</dbReference>
<dbReference type="InterPro" id="IPR007111">
    <property type="entry name" value="NACHT_NTPase"/>
</dbReference>
<dbReference type="EMBL" id="JAGEUA010000009">
    <property type="protein sequence ID" value="KAL0966774.1"/>
    <property type="molecule type" value="Genomic_DNA"/>
</dbReference>
<evidence type="ECO:0000259" key="7">
    <source>
        <dbReference type="PROSITE" id="PS50188"/>
    </source>
</evidence>
<comment type="caution">
    <text evidence="10">The sequence shown here is derived from an EMBL/GenBank/DDBJ whole genome shotgun (WGS) entry which is preliminary data.</text>
</comment>
<dbReference type="SUPFAM" id="SSF49899">
    <property type="entry name" value="Concanavalin A-like lectins/glucanases"/>
    <property type="match status" value="1"/>
</dbReference>
<dbReference type="SMART" id="SM00368">
    <property type="entry name" value="LRR_RI"/>
    <property type="match status" value="5"/>
</dbReference>
<dbReference type="PROSITE" id="PS50824">
    <property type="entry name" value="DAPIN"/>
    <property type="match status" value="1"/>
</dbReference>
<dbReference type="PROSITE" id="PS50837">
    <property type="entry name" value="NACHT"/>
    <property type="match status" value="1"/>
</dbReference>
<dbReference type="InterPro" id="IPR006574">
    <property type="entry name" value="PRY"/>
</dbReference>
<evidence type="ECO:0000313" key="11">
    <source>
        <dbReference type="Proteomes" id="UP001557470"/>
    </source>
</evidence>
<evidence type="ECO:0000259" key="9">
    <source>
        <dbReference type="PROSITE" id="PS50837"/>
    </source>
</evidence>
<evidence type="ECO:0000256" key="2">
    <source>
        <dbReference type="ARBA" id="ARBA00022490"/>
    </source>
</evidence>
<dbReference type="InterPro" id="IPR032675">
    <property type="entry name" value="LRR_dom_sf"/>
</dbReference>
<dbReference type="InterPro" id="IPR001870">
    <property type="entry name" value="B30.2/SPRY"/>
</dbReference>
<dbReference type="Pfam" id="PF13765">
    <property type="entry name" value="PRY"/>
    <property type="match status" value="1"/>
</dbReference>